<evidence type="ECO:0000256" key="1">
    <source>
        <dbReference type="ARBA" id="ARBA00023157"/>
    </source>
</evidence>
<gene>
    <name evidence="4" type="ORF">PFISCL1PPCAC_18641</name>
</gene>
<proteinExistence type="predicted"/>
<dbReference type="Gene3D" id="2.60.120.290">
    <property type="entry name" value="Spermadhesin, CUB domain"/>
    <property type="match status" value="1"/>
</dbReference>
<dbReference type="Proteomes" id="UP001432322">
    <property type="component" value="Unassembled WGS sequence"/>
</dbReference>
<organism evidence="4 5">
    <name type="scientific">Pristionchus fissidentatus</name>
    <dbReference type="NCBI Taxonomy" id="1538716"/>
    <lineage>
        <taxon>Eukaryota</taxon>
        <taxon>Metazoa</taxon>
        <taxon>Ecdysozoa</taxon>
        <taxon>Nematoda</taxon>
        <taxon>Chromadorea</taxon>
        <taxon>Rhabditida</taxon>
        <taxon>Rhabditina</taxon>
        <taxon>Diplogasteromorpha</taxon>
        <taxon>Diplogasteroidea</taxon>
        <taxon>Neodiplogasteridae</taxon>
        <taxon>Pristionchus</taxon>
    </lineage>
</organism>
<dbReference type="SUPFAM" id="SSF49854">
    <property type="entry name" value="Spermadhesin, CUB domain"/>
    <property type="match status" value="1"/>
</dbReference>
<dbReference type="EMBL" id="BTSY01000005">
    <property type="protein sequence ID" value="GMT27344.1"/>
    <property type="molecule type" value="Genomic_DNA"/>
</dbReference>
<comment type="caution">
    <text evidence="2">Lacks conserved residue(s) required for the propagation of feature annotation.</text>
</comment>
<dbReference type="Pfam" id="PF00431">
    <property type="entry name" value="CUB"/>
    <property type="match status" value="1"/>
</dbReference>
<dbReference type="PANTHER" id="PTHR22991">
    <property type="entry name" value="PROTEIN CBG13490"/>
    <property type="match status" value="1"/>
</dbReference>
<dbReference type="AlphaFoldDB" id="A0AAV5W9C4"/>
<reference evidence="4" key="1">
    <citation type="submission" date="2023-10" db="EMBL/GenBank/DDBJ databases">
        <title>Genome assembly of Pristionchus species.</title>
        <authorList>
            <person name="Yoshida K."/>
            <person name="Sommer R.J."/>
        </authorList>
    </citation>
    <scope>NUCLEOTIDE SEQUENCE</scope>
    <source>
        <strain evidence="4">RS5133</strain>
    </source>
</reference>
<evidence type="ECO:0000259" key="3">
    <source>
        <dbReference type="PROSITE" id="PS01180"/>
    </source>
</evidence>
<evidence type="ECO:0000313" key="5">
    <source>
        <dbReference type="Proteomes" id="UP001432322"/>
    </source>
</evidence>
<accession>A0AAV5W9C4</accession>
<dbReference type="PANTHER" id="PTHR22991:SF40">
    <property type="entry name" value="PROTEIN CBG13490"/>
    <property type="match status" value="1"/>
</dbReference>
<evidence type="ECO:0000256" key="2">
    <source>
        <dbReference type="PROSITE-ProRule" id="PRU00059"/>
    </source>
</evidence>
<sequence>MLTESSTARWINVDCDNAKLPFVCRRMSHSADDCPTDVPKEGQDIVPPGFPHPRNPCEYMLIVEAKSLVQLEILSFELIPNVDFLEFYEGASGKNLLANLTGTSLPVPNKYMTKSSNVMRVNWKPNYQFVNYRGFRTLTNSIHRDRYRKVTTSTHPVFLSLYINLSYSIVKAPFDIISLLLYLFNREIKIEINFNAS</sequence>
<comment type="caution">
    <text evidence="4">The sequence shown here is derived from an EMBL/GenBank/DDBJ whole genome shotgun (WGS) entry which is preliminary data.</text>
</comment>
<dbReference type="InterPro" id="IPR000859">
    <property type="entry name" value="CUB_dom"/>
</dbReference>
<dbReference type="SMART" id="SM00042">
    <property type="entry name" value="CUB"/>
    <property type="match status" value="1"/>
</dbReference>
<protein>
    <recommendedName>
        <fullName evidence="3">CUB domain-containing protein</fullName>
    </recommendedName>
</protein>
<keyword evidence="5" id="KW-1185">Reference proteome</keyword>
<name>A0AAV5W9C4_9BILA</name>
<keyword evidence="1" id="KW-1015">Disulfide bond</keyword>
<dbReference type="CDD" id="cd00041">
    <property type="entry name" value="CUB"/>
    <property type="match status" value="1"/>
</dbReference>
<evidence type="ECO:0000313" key="4">
    <source>
        <dbReference type="EMBL" id="GMT27344.1"/>
    </source>
</evidence>
<dbReference type="PROSITE" id="PS01180">
    <property type="entry name" value="CUB"/>
    <property type="match status" value="1"/>
</dbReference>
<dbReference type="InterPro" id="IPR050976">
    <property type="entry name" value="Snaclec"/>
</dbReference>
<feature type="domain" description="CUB" evidence="3">
    <location>
        <begin position="34"/>
        <end position="142"/>
    </location>
</feature>
<dbReference type="InterPro" id="IPR035914">
    <property type="entry name" value="Sperma_CUB_dom_sf"/>
</dbReference>